<evidence type="ECO:0000313" key="2">
    <source>
        <dbReference type="Proteomes" id="UP000789860"/>
    </source>
</evidence>
<dbReference type="Proteomes" id="UP000789860">
    <property type="component" value="Unassembled WGS sequence"/>
</dbReference>
<comment type="caution">
    <text evidence="1">The sequence shown here is derived from an EMBL/GenBank/DDBJ whole genome shotgun (WGS) entry which is preliminary data.</text>
</comment>
<name>A0ACA9JV43_9GLOM</name>
<dbReference type="EMBL" id="CAJVPM010000190">
    <property type="protein sequence ID" value="CAG8437793.1"/>
    <property type="molecule type" value="Genomic_DNA"/>
</dbReference>
<evidence type="ECO:0000313" key="1">
    <source>
        <dbReference type="EMBL" id="CAG8437793.1"/>
    </source>
</evidence>
<accession>A0ACA9JV43</accession>
<proteinExistence type="predicted"/>
<keyword evidence="2" id="KW-1185">Reference proteome</keyword>
<organism evidence="1 2">
    <name type="scientific">Scutellospora calospora</name>
    <dbReference type="NCBI Taxonomy" id="85575"/>
    <lineage>
        <taxon>Eukaryota</taxon>
        <taxon>Fungi</taxon>
        <taxon>Fungi incertae sedis</taxon>
        <taxon>Mucoromycota</taxon>
        <taxon>Glomeromycotina</taxon>
        <taxon>Glomeromycetes</taxon>
        <taxon>Diversisporales</taxon>
        <taxon>Gigasporaceae</taxon>
        <taxon>Scutellospora</taxon>
    </lineage>
</organism>
<reference evidence="1" key="1">
    <citation type="submission" date="2021-06" db="EMBL/GenBank/DDBJ databases">
        <authorList>
            <person name="Kallberg Y."/>
            <person name="Tangrot J."/>
            <person name="Rosling A."/>
        </authorList>
    </citation>
    <scope>NUCLEOTIDE SEQUENCE</scope>
    <source>
        <strain evidence="1">AU212A</strain>
    </source>
</reference>
<protein>
    <submittedName>
        <fullName evidence="1">9682_t:CDS:1</fullName>
    </submittedName>
</protein>
<sequence length="174" mass="20399">MTSNIVDMDAVKGAGDIAIKVVDIVAPYIPLFDIATKLIKEIIEIHDAAQYNKHICARLMERVIDARGAIEKLTRTKQHNEKKFKDKKFYNTFQKFTNILEEIKGFEDKLSKMGNFKKTLEANLIKQRFMNLTEEFDTTMKDLSFSMMIDYEEQRKEDFKSLKEDNEEMEKVNI</sequence>
<gene>
    <name evidence="1" type="ORF">SCALOS_LOCUS393</name>
</gene>